<reference evidence="1" key="1">
    <citation type="journal article" date="2015" name="Nature">
        <title>Complex archaea that bridge the gap between prokaryotes and eukaryotes.</title>
        <authorList>
            <person name="Spang A."/>
            <person name="Saw J.H."/>
            <person name="Jorgensen S.L."/>
            <person name="Zaremba-Niedzwiedzka K."/>
            <person name="Martijn J."/>
            <person name="Lind A.E."/>
            <person name="van Eijk R."/>
            <person name="Schleper C."/>
            <person name="Guy L."/>
            <person name="Ettema T.J."/>
        </authorList>
    </citation>
    <scope>NUCLEOTIDE SEQUENCE</scope>
</reference>
<accession>A0A0F9I3H0</accession>
<name>A0A0F9I3H0_9ZZZZ</name>
<sequence length="66" mass="7440">MSDKEAIQGLVSKIKQVIPRVVNPEEEAPPELVEKIGAEFERQLRLKGIGESAAAKVEEQERQERQ</sequence>
<comment type="caution">
    <text evidence="1">The sequence shown here is derived from an EMBL/GenBank/DDBJ whole genome shotgun (WGS) entry which is preliminary data.</text>
</comment>
<dbReference type="AlphaFoldDB" id="A0A0F9I3H0"/>
<organism evidence="1">
    <name type="scientific">marine sediment metagenome</name>
    <dbReference type="NCBI Taxonomy" id="412755"/>
    <lineage>
        <taxon>unclassified sequences</taxon>
        <taxon>metagenomes</taxon>
        <taxon>ecological metagenomes</taxon>
    </lineage>
</organism>
<protein>
    <submittedName>
        <fullName evidence="1">Uncharacterized protein</fullName>
    </submittedName>
</protein>
<dbReference type="EMBL" id="LAZR01015206">
    <property type="protein sequence ID" value="KKM14194.1"/>
    <property type="molecule type" value="Genomic_DNA"/>
</dbReference>
<evidence type="ECO:0000313" key="1">
    <source>
        <dbReference type="EMBL" id="KKM14194.1"/>
    </source>
</evidence>
<proteinExistence type="predicted"/>
<gene>
    <name evidence="1" type="ORF">LCGC14_1708530</name>
</gene>